<dbReference type="Gene3D" id="3.10.20.90">
    <property type="entry name" value="Phosphatidylinositol 3-kinase Catalytic Subunit, Chain A, domain 1"/>
    <property type="match status" value="1"/>
</dbReference>
<dbReference type="SUPFAM" id="SSF50729">
    <property type="entry name" value="PH domain-like"/>
    <property type="match status" value="1"/>
</dbReference>
<dbReference type="PANTHER" id="PTHR13429:SF5">
    <property type="entry name" value="PROTEIN EXPANDED"/>
    <property type="match status" value="1"/>
</dbReference>
<dbReference type="Pfam" id="PF00373">
    <property type="entry name" value="FERM_M"/>
    <property type="match status" value="1"/>
</dbReference>
<dbReference type="EMBL" id="CP111022">
    <property type="protein sequence ID" value="WAR18754.1"/>
    <property type="molecule type" value="Genomic_DNA"/>
</dbReference>
<sequence length="823" mass="91963">MALNFTSATDIKGLNPNSANEIKGLNPTSANDIKGLNPTSANEIKGLNPTSANEIKGLNPTSANDIKGLNPTSANEIKGLNPTSANDIKGLNPTSANDIKGLNPTSANEIKALYAISGYNPSLVSISEQSQHITYLFNGPGELDRVCRIKIRCDQGYHQTSDLGLRPPLPSSLNLSGYTFQSLQQVKSKFQEVFNQAVTHLTLRETEYFGLAIKKDGEYQFVSNDEKIHKHVHKTWKSGPGDGFDGHGRPILELYFRVQYYVDQVVLLREKVTRHLYYLQLKDNVLSYHQGCQGERFFQIAAYALQADFGNYTAAADMHEYFDPREYFPAWILEAHGEDYIVNNTPVVHRDLRNLSRSEAEWRFIKETSSQPAAHNLHFYRLRKKKTDRVCNAWLGICAKGIEIYEKKKFEIRAVGSPAGRKFSYYTDSDVKSKYLLSFSRNTHMFQMAIQPKLMEIRHLDEEDKRRYRESYVSSDPRESNSTPGTYRVNKSPRSTKMVMGNRYSVVSDASSNTTSGIASDKMTVSFEENEGYKPSPVPGANRSPQLDHSHSQFNAYTFPTPHRVPVHSPPYPRLTNQNNTSTGSVQSDRSGSGQSEGMSLESGSSGSYRKRYKNQQSGVYSPGMTMLSDLQGDFGAREKVSQPSSRSVSQKDSFKDIIAEIRAHQNPSNMLQQYQSHLLDTPPLHHVPSFHMEDLDFVPRPLSLSGSSDQRGNKSFSSDLSAHSSQPASMSTVTSHDYENVVMLSHDSSTSFVIAGEETSLQEAEEVFVPPVSFADGKALRDIPAATHYLHSQTETDLAVTQLPENGEVHDPHDLQGFKYTT</sequence>
<evidence type="ECO:0000313" key="3">
    <source>
        <dbReference type="EMBL" id="WAR18754.1"/>
    </source>
</evidence>
<dbReference type="InterPro" id="IPR018979">
    <property type="entry name" value="FERM_N"/>
</dbReference>
<dbReference type="InterPro" id="IPR019749">
    <property type="entry name" value="Band_41_domain"/>
</dbReference>
<dbReference type="Gene3D" id="1.20.80.10">
    <property type="match status" value="1"/>
</dbReference>
<accession>A0ABY7FD58</accession>
<dbReference type="PROSITE" id="PS50057">
    <property type="entry name" value="FERM_3"/>
    <property type="match status" value="1"/>
</dbReference>
<reference evidence="3" key="1">
    <citation type="submission" date="2022-11" db="EMBL/GenBank/DDBJ databases">
        <title>Centuries of genome instability and evolution in soft-shell clam transmissible cancer (bioRxiv).</title>
        <authorList>
            <person name="Hart S.F.M."/>
            <person name="Yonemitsu M.A."/>
            <person name="Giersch R.M."/>
            <person name="Beal B.F."/>
            <person name="Arriagada G."/>
            <person name="Davis B.W."/>
            <person name="Ostrander E.A."/>
            <person name="Goff S.P."/>
            <person name="Metzger M.J."/>
        </authorList>
    </citation>
    <scope>NUCLEOTIDE SEQUENCE</scope>
    <source>
        <strain evidence="3">MELC-2E11</strain>
        <tissue evidence="3">Siphon/mantle</tissue>
    </source>
</reference>
<dbReference type="InterPro" id="IPR047145">
    <property type="entry name" value="FRMD6-like"/>
</dbReference>
<feature type="region of interest" description="Disordered" evidence="1">
    <location>
        <begin position="1"/>
        <end position="102"/>
    </location>
</feature>
<dbReference type="SMART" id="SM01196">
    <property type="entry name" value="FERM_C"/>
    <property type="match status" value="1"/>
</dbReference>
<dbReference type="InterPro" id="IPR035963">
    <property type="entry name" value="FERM_2"/>
</dbReference>
<dbReference type="InterPro" id="IPR029071">
    <property type="entry name" value="Ubiquitin-like_domsf"/>
</dbReference>
<dbReference type="SUPFAM" id="SSF47031">
    <property type="entry name" value="Second domain of FERM"/>
    <property type="match status" value="1"/>
</dbReference>
<name>A0ABY7FD58_MYAAR</name>
<organism evidence="3 4">
    <name type="scientific">Mya arenaria</name>
    <name type="common">Soft-shell clam</name>
    <dbReference type="NCBI Taxonomy" id="6604"/>
    <lineage>
        <taxon>Eukaryota</taxon>
        <taxon>Metazoa</taxon>
        <taxon>Spiralia</taxon>
        <taxon>Lophotrochozoa</taxon>
        <taxon>Mollusca</taxon>
        <taxon>Bivalvia</taxon>
        <taxon>Autobranchia</taxon>
        <taxon>Heteroconchia</taxon>
        <taxon>Euheterodonta</taxon>
        <taxon>Imparidentia</taxon>
        <taxon>Neoheterodontei</taxon>
        <taxon>Myida</taxon>
        <taxon>Myoidea</taxon>
        <taxon>Myidae</taxon>
        <taxon>Mya</taxon>
    </lineage>
</organism>
<feature type="compositionally biased region" description="Low complexity" evidence="1">
    <location>
        <begin position="591"/>
        <end position="608"/>
    </location>
</feature>
<evidence type="ECO:0000313" key="4">
    <source>
        <dbReference type="Proteomes" id="UP001164746"/>
    </source>
</evidence>
<dbReference type="PRINTS" id="PR00935">
    <property type="entry name" value="BAND41"/>
</dbReference>
<dbReference type="SMART" id="SM00295">
    <property type="entry name" value="B41"/>
    <property type="match status" value="1"/>
</dbReference>
<evidence type="ECO:0000256" key="1">
    <source>
        <dbReference type="SAM" id="MobiDB-lite"/>
    </source>
</evidence>
<dbReference type="PANTHER" id="PTHR13429">
    <property type="entry name" value="FERM DOMAIN (PROTEIN4.1-EZRIN-RADIXIN-MOESIN) FAMILY"/>
    <property type="match status" value="1"/>
</dbReference>
<dbReference type="CDD" id="cd14473">
    <property type="entry name" value="FERM_B-lobe"/>
    <property type="match status" value="1"/>
</dbReference>
<dbReference type="Gene3D" id="2.30.29.30">
    <property type="entry name" value="Pleckstrin-homology domain (PH domain)/Phosphotyrosine-binding domain (PTB)"/>
    <property type="match status" value="1"/>
</dbReference>
<dbReference type="InterPro" id="IPR014352">
    <property type="entry name" value="FERM/acyl-CoA-bd_prot_sf"/>
</dbReference>
<dbReference type="CDD" id="cd17101">
    <property type="entry name" value="FERM_F1_PTPN13_like"/>
    <property type="match status" value="1"/>
</dbReference>
<dbReference type="SUPFAM" id="SSF54236">
    <property type="entry name" value="Ubiquitin-like"/>
    <property type="match status" value="1"/>
</dbReference>
<dbReference type="InterPro" id="IPR000299">
    <property type="entry name" value="FERM_domain"/>
</dbReference>
<dbReference type="Pfam" id="PF09379">
    <property type="entry name" value="FERM_N"/>
    <property type="match status" value="1"/>
</dbReference>
<evidence type="ECO:0000259" key="2">
    <source>
        <dbReference type="PROSITE" id="PS50057"/>
    </source>
</evidence>
<feature type="region of interest" description="Disordered" evidence="1">
    <location>
        <begin position="468"/>
        <end position="611"/>
    </location>
</feature>
<feature type="compositionally biased region" description="Polar residues" evidence="1">
    <location>
        <begin position="508"/>
        <end position="518"/>
    </location>
</feature>
<keyword evidence="4" id="KW-1185">Reference proteome</keyword>
<proteinExistence type="predicted"/>
<dbReference type="InterPro" id="IPR011993">
    <property type="entry name" value="PH-like_dom_sf"/>
</dbReference>
<feature type="domain" description="FERM" evidence="2">
    <location>
        <begin position="163"/>
        <end position="494"/>
    </location>
</feature>
<feature type="region of interest" description="Disordered" evidence="1">
    <location>
        <begin position="702"/>
        <end position="734"/>
    </location>
</feature>
<protein>
    <submittedName>
        <fullName evidence="3">FRMD1-like protein</fullName>
    </submittedName>
</protein>
<feature type="compositionally biased region" description="Polar residues" evidence="1">
    <location>
        <begin position="575"/>
        <end position="590"/>
    </location>
</feature>
<gene>
    <name evidence="3" type="ORF">MAR_000592</name>
</gene>
<dbReference type="InterPro" id="IPR018980">
    <property type="entry name" value="FERM_PH-like_C"/>
</dbReference>
<feature type="compositionally biased region" description="Polar residues" evidence="1">
    <location>
        <begin position="705"/>
        <end position="734"/>
    </location>
</feature>
<dbReference type="Proteomes" id="UP001164746">
    <property type="component" value="Chromosome 11"/>
</dbReference>
<dbReference type="InterPro" id="IPR019748">
    <property type="entry name" value="FERM_central"/>
</dbReference>